<keyword evidence="2" id="KW-1185">Reference proteome</keyword>
<evidence type="ECO:0000313" key="1">
    <source>
        <dbReference type="EMBL" id="KAJ3482939.1"/>
    </source>
</evidence>
<evidence type="ECO:0000313" key="2">
    <source>
        <dbReference type="Proteomes" id="UP001148737"/>
    </source>
</evidence>
<dbReference type="Proteomes" id="UP001148737">
    <property type="component" value="Unassembled WGS sequence"/>
</dbReference>
<sequence length="137" mass="13498">MASEGKVGVEGVGDGTVGGGEAHAQVGGELAKHLGIGEAHGIVTVEGARVVGASGGGGLVAVRGRRLSLGHDGGGRRASNGIWQAGTVRTQQVPGGLVQVSGWWPVGGNEVAATRDNRLAVVDGGGPWTEGGGYRDV</sequence>
<comment type="caution">
    <text evidence="1">The sequence shown here is derived from an EMBL/GenBank/DDBJ whole genome shotgun (WGS) entry which is preliminary data.</text>
</comment>
<proteinExistence type="predicted"/>
<dbReference type="EMBL" id="JANAKD010001136">
    <property type="protein sequence ID" value="KAJ3482939.1"/>
    <property type="molecule type" value="Genomic_DNA"/>
</dbReference>
<accession>A0ACC1QPD2</accession>
<gene>
    <name evidence="1" type="ORF">NLG97_g7433</name>
</gene>
<reference evidence="1" key="1">
    <citation type="submission" date="2022-07" db="EMBL/GenBank/DDBJ databases">
        <title>Genome Sequence of Lecanicillium saksenae.</title>
        <authorList>
            <person name="Buettner E."/>
        </authorList>
    </citation>
    <scope>NUCLEOTIDE SEQUENCE</scope>
    <source>
        <strain evidence="1">VT-O1</strain>
    </source>
</reference>
<name>A0ACC1QPD2_9HYPO</name>
<protein>
    <submittedName>
        <fullName evidence="1">Uncharacterized protein</fullName>
    </submittedName>
</protein>
<organism evidence="1 2">
    <name type="scientific">Lecanicillium saksenae</name>
    <dbReference type="NCBI Taxonomy" id="468837"/>
    <lineage>
        <taxon>Eukaryota</taxon>
        <taxon>Fungi</taxon>
        <taxon>Dikarya</taxon>
        <taxon>Ascomycota</taxon>
        <taxon>Pezizomycotina</taxon>
        <taxon>Sordariomycetes</taxon>
        <taxon>Hypocreomycetidae</taxon>
        <taxon>Hypocreales</taxon>
        <taxon>Cordycipitaceae</taxon>
        <taxon>Lecanicillium</taxon>
    </lineage>
</organism>